<sequence>MNFLSSQQEISRKTQINMQKGVSVIEIVIVTAISGMIVLLLTNLPNSLSLIGQSSHESLANQILSEKIESIRASGYAILADGTAPIIDSRLSQLTQASGDIIVEGCLPEVCTQSEEMKKVILNLYWHEQKGDRSISITTYISNGGLN</sequence>
<evidence type="ECO:0000313" key="3">
    <source>
        <dbReference type="Proteomes" id="UP000178457"/>
    </source>
</evidence>
<reference evidence="2 3" key="1">
    <citation type="journal article" date="2016" name="Nat. Commun.">
        <title>Thousands of microbial genomes shed light on interconnected biogeochemical processes in an aquifer system.</title>
        <authorList>
            <person name="Anantharaman K."/>
            <person name="Brown C.T."/>
            <person name="Hug L.A."/>
            <person name="Sharon I."/>
            <person name="Castelle C.J."/>
            <person name="Probst A.J."/>
            <person name="Thomas B.C."/>
            <person name="Singh A."/>
            <person name="Wilkins M.J."/>
            <person name="Karaoz U."/>
            <person name="Brodie E.L."/>
            <person name="Williams K.H."/>
            <person name="Hubbard S.S."/>
            <person name="Banfield J.F."/>
        </authorList>
    </citation>
    <scope>NUCLEOTIDE SEQUENCE [LARGE SCALE GENOMIC DNA]</scope>
</reference>
<dbReference type="EMBL" id="MFCL01000008">
    <property type="protein sequence ID" value="OGE17200.1"/>
    <property type="molecule type" value="Genomic_DNA"/>
</dbReference>
<keyword evidence="1" id="KW-1133">Transmembrane helix</keyword>
<dbReference type="AlphaFoldDB" id="A0A1F5ILI3"/>
<keyword evidence="1" id="KW-0472">Membrane</keyword>
<dbReference type="STRING" id="1797758.A2858_00655"/>
<evidence type="ECO:0000313" key="2">
    <source>
        <dbReference type="EMBL" id="OGE17200.1"/>
    </source>
</evidence>
<evidence type="ECO:0000256" key="1">
    <source>
        <dbReference type="SAM" id="Phobius"/>
    </source>
</evidence>
<evidence type="ECO:0008006" key="4">
    <source>
        <dbReference type="Google" id="ProtNLM"/>
    </source>
</evidence>
<gene>
    <name evidence="2" type="ORF">A2858_00655</name>
</gene>
<accession>A0A1F5ILI3</accession>
<dbReference type="Proteomes" id="UP000178457">
    <property type="component" value="Unassembled WGS sequence"/>
</dbReference>
<proteinExistence type="predicted"/>
<comment type="caution">
    <text evidence="2">The sequence shown here is derived from an EMBL/GenBank/DDBJ whole genome shotgun (WGS) entry which is preliminary data.</text>
</comment>
<name>A0A1F5ILI3_9BACT</name>
<organism evidence="2 3">
    <name type="scientific">Candidatus Daviesbacteria bacterium RIFCSPHIGHO2_01_FULL_36_37</name>
    <dbReference type="NCBI Taxonomy" id="1797758"/>
    <lineage>
        <taxon>Bacteria</taxon>
        <taxon>Candidatus Daviesiibacteriota</taxon>
    </lineage>
</organism>
<keyword evidence="1" id="KW-0812">Transmembrane</keyword>
<protein>
    <recommendedName>
        <fullName evidence="4">Type II secretion system protein GspI C-terminal domain-containing protein</fullName>
    </recommendedName>
</protein>
<feature type="transmembrane region" description="Helical" evidence="1">
    <location>
        <begin position="21"/>
        <end position="41"/>
    </location>
</feature>